<sequence>MIMNNQQPSDRDRAIDSDVDPGVDPAVELEQQFKSENPKESQPKSEERTTDLGNRQILIAHEQGGAVDADFS</sequence>
<name>U7QNW9_9CYAN</name>
<reference evidence="2 3" key="1">
    <citation type="journal article" date="2013" name="Front. Microbiol.">
        <title>Comparative genomic analyses of the cyanobacterium, Lyngbya aestuarii BL J, a powerful hydrogen producer.</title>
        <authorList>
            <person name="Kothari A."/>
            <person name="Vaughn M."/>
            <person name="Garcia-Pichel F."/>
        </authorList>
    </citation>
    <scope>NUCLEOTIDE SEQUENCE [LARGE SCALE GENOMIC DNA]</scope>
    <source>
        <strain evidence="2 3">BL J</strain>
    </source>
</reference>
<evidence type="ECO:0000256" key="1">
    <source>
        <dbReference type="SAM" id="MobiDB-lite"/>
    </source>
</evidence>
<organism evidence="2 3">
    <name type="scientific">Lyngbya aestuarii BL J</name>
    <dbReference type="NCBI Taxonomy" id="1348334"/>
    <lineage>
        <taxon>Bacteria</taxon>
        <taxon>Bacillati</taxon>
        <taxon>Cyanobacteriota</taxon>
        <taxon>Cyanophyceae</taxon>
        <taxon>Oscillatoriophycideae</taxon>
        <taxon>Oscillatoriales</taxon>
        <taxon>Microcoleaceae</taxon>
        <taxon>Lyngbya</taxon>
    </lineage>
</organism>
<proteinExistence type="predicted"/>
<accession>U7QNW9</accession>
<comment type="caution">
    <text evidence="2">The sequence shown here is derived from an EMBL/GenBank/DDBJ whole genome shotgun (WGS) entry which is preliminary data.</text>
</comment>
<evidence type="ECO:0000313" key="2">
    <source>
        <dbReference type="EMBL" id="ERT08820.1"/>
    </source>
</evidence>
<evidence type="ECO:0000313" key="3">
    <source>
        <dbReference type="Proteomes" id="UP000017127"/>
    </source>
</evidence>
<gene>
    <name evidence="2" type="ORF">M595_1083</name>
</gene>
<dbReference type="Proteomes" id="UP000017127">
    <property type="component" value="Unassembled WGS sequence"/>
</dbReference>
<keyword evidence="3" id="KW-1185">Reference proteome</keyword>
<dbReference type="EMBL" id="AUZM01000007">
    <property type="protein sequence ID" value="ERT08820.1"/>
    <property type="molecule type" value="Genomic_DNA"/>
</dbReference>
<feature type="compositionally biased region" description="Basic and acidic residues" evidence="1">
    <location>
        <begin position="31"/>
        <end position="50"/>
    </location>
</feature>
<feature type="region of interest" description="Disordered" evidence="1">
    <location>
        <begin position="1"/>
        <end position="54"/>
    </location>
</feature>
<dbReference type="AlphaFoldDB" id="U7QNW9"/>
<protein>
    <submittedName>
        <fullName evidence="2">Uncharacterized protein</fullName>
    </submittedName>
</protein>